<dbReference type="Proteomes" id="UP000198748">
    <property type="component" value="Unassembled WGS sequence"/>
</dbReference>
<sequence length="74" mass="8356">MDIRYFEDTDTLLLIFNQNEVVATDDLNENMLVDLDENGNPVSMTIEHAKSFTNVHGLSFQQINGDSIKQLVAI</sequence>
<proteinExistence type="predicted"/>
<evidence type="ECO:0000313" key="1">
    <source>
        <dbReference type="EMBL" id="SDG03733.1"/>
    </source>
</evidence>
<dbReference type="InterPro" id="IPR019270">
    <property type="entry name" value="DUF2283"/>
</dbReference>
<dbReference type="EMBL" id="FNAN01000014">
    <property type="protein sequence ID" value="SDG03733.1"/>
    <property type="molecule type" value="Genomic_DNA"/>
</dbReference>
<protein>
    <submittedName>
        <fullName evidence="1">Uncharacterized protein YuzE</fullName>
    </submittedName>
</protein>
<dbReference type="PANTHER" id="PTHR37029:SF1">
    <property type="entry name" value="SSR1768 PROTEIN"/>
    <property type="match status" value="1"/>
</dbReference>
<reference evidence="2" key="1">
    <citation type="submission" date="2016-10" db="EMBL/GenBank/DDBJ databases">
        <authorList>
            <person name="Varghese N."/>
            <person name="Submissions S."/>
        </authorList>
    </citation>
    <scope>NUCLEOTIDE SEQUENCE [LARGE SCALE GENOMIC DNA]</scope>
    <source>
        <strain evidence="2">DSM 25329</strain>
    </source>
</reference>
<name>A0A1G7QYZ7_9BACT</name>
<accession>A0A1G7QYZ7</accession>
<evidence type="ECO:0000313" key="2">
    <source>
        <dbReference type="Proteomes" id="UP000198748"/>
    </source>
</evidence>
<gene>
    <name evidence="1" type="ORF">SAMN04487996_114195</name>
</gene>
<dbReference type="Pfam" id="PF10049">
    <property type="entry name" value="DUF2283"/>
    <property type="match status" value="1"/>
</dbReference>
<dbReference type="STRING" id="659014.SAMN04487996_114195"/>
<keyword evidence="2" id="KW-1185">Reference proteome</keyword>
<organism evidence="1 2">
    <name type="scientific">Dyadobacter soli</name>
    <dbReference type="NCBI Taxonomy" id="659014"/>
    <lineage>
        <taxon>Bacteria</taxon>
        <taxon>Pseudomonadati</taxon>
        <taxon>Bacteroidota</taxon>
        <taxon>Cytophagia</taxon>
        <taxon>Cytophagales</taxon>
        <taxon>Spirosomataceae</taxon>
        <taxon>Dyadobacter</taxon>
    </lineage>
</organism>
<dbReference type="OrthoDB" id="9799670at2"/>
<dbReference type="RefSeq" id="WP_090155074.1">
    <property type="nucleotide sequence ID" value="NZ_FNAN01000014.1"/>
</dbReference>
<dbReference type="AlphaFoldDB" id="A0A1G7QYZ7"/>
<dbReference type="PANTHER" id="PTHR37029">
    <property type="entry name" value="SSR1768 PROTEIN"/>
    <property type="match status" value="1"/>
</dbReference>